<evidence type="ECO:0000313" key="1">
    <source>
        <dbReference type="EMBL" id="KAJ9052860.1"/>
    </source>
</evidence>
<comment type="caution">
    <text evidence="1">The sequence shown here is derived from an EMBL/GenBank/DDBJ whole genome shotgun (WGS) entry which is preliminary data.</text>
</comment>
<dbReference type="EMBL" id="QTSX02006591">
    <property type="protein sequence ID" value="KAJ9052860.1"/>
    <property type="molecule type" value="Genomic_DNA"/>
</dbReference>
<protein>
    <submittedName>
        <fullName evidence="1">Uncharacterized protein</fullName>
    </submittedName>
</protein>
<sequence>MNSQLCFSYTYLRFTHYLDWINFAQLTLKKCTKVTSSLTSIFGFADHWPAIVRTSVYRTFFRSQLDYGLPLFCLANSFACSPKTTQAIASLKTLHKLALAWCIGISRHTTQASVITAIAEPEAPDDTLGS</sequence>
<reference evidence="1" key="1">
    <citation type="submission" date="2022-04" db="EMBL/GenBank/DDBJ databases">
        <title>Genome of the entomopathogenic fungus Entomophthora muscae.</title>
        <authorList>
            <person name="Elya C."/>
            <person name="Lovett B.R."/>
            <person name="Lee E."/>
            <person name="Macias A.M."/>
            <person name="Hajek A.E."/>
            <person name="De Bivort B.L."/>
            <person name="Kasson M.T."/>
            <person name="De Fine Licht H.H."/>
            <person name="Stajich J.E."/>
        </authorList>
    </citation>
    <scope>NUCLEOTIDE SEQUENCE</scope>
    <source>
        <strain evidence="1">Berkeley</strain>
    </source>
</reference>
<keyword evidence="2" id="KW-1185">Reference proteome</keyword>
<dbReference type="Proteomes" id="UP001165960">
    <property type="component" value="Unassembled WGS sequence"/>
</dbReference>
<organism evidence="1 2">
    <name type="scientific">Entomophthora muscae</name>
    <dbReference type="NCBI Taxonomy" id="34485"/>
    <lineage>
        <taxon>Eukaryota</taxon>
        <taxon>Fungi</taxon>
        <taxon>Fungi incertae sedis</taxon>
        <taxon>Zoopagomycota</taxon>
        <taxon>Entomophthoromycotina</taxon>
        <taxon>Entomophthoromycetes</taxon>
        <taxon>Entomophthorales</taxon>
        <taxon>Entomophthoraceae</taxon>
        <taxon>Entomophthora</taxon>
    </lineage>
</organism>
<accession>A0ACC2RRZ0</accession>
<evidence type="ECO:0000313" key="2">
    <source>
        <dbReference type="Proteomes" id="UP001165960"/>
    </source>
</evidence>
<gene>
    <name evidence="1" type="ORF">DSO57_1029921</name>
</gene>
<proteinExistence type="predicted"/>
<name>A0ACC2RRZ0_9FUNG</name>